<feature type="compositionally biased region" description="Basic and acidic residues" evidence="1">
    <location>
        <begin position="81"/>
        <end position="106"/>
    </location>
</feature>
<evidence type="ECO:0000313" key="3">
    <source>
        <dbReference type="Proteomes" id="UP001152747"/>
    </source>
</evidence>
<comment type="caution">
    <text evidence="2">The sequence shown here is derived from an EMBL/GenBank/DDBJ whole genome shotgun (WGS) entry which is preliminary data.</text>
</comment>
<evidence type="ECO:0000256" key="1">
    <source>
        <dbReference type="SAM" id="MobiDB-lite"/>
    </source>
</evidence>
<feature type="compositionally biased region" description="Basic and acidic residues" evidence="1">
    <location>
        <begin position="265"/>
        <end position="293"/>
    </location>
</feature>
<feature type="region of interest" description="Disordered" evidence="1">
    <location>
        <begin position="1"/>
        <end position="25"/>
    </location>
</feature>
<feature type="compositionally biased region" description="Polar residues" evidence="1">
    <location>
        <begin position="66"/>
        <end position="79"/>
    </location>
</feature>
<feature type="compositionally biased region" description="Polar residues" evidence="1">
    <location>
        <begin position="114"/>
        <end position="125"/>
    </location>
</feature>
<feature type="compositionally biased region" description="Basic and acidic residues" evidence="1">
    <location>
        <begin position="219"/>
        <end position="244"/>
    </location>
</feature>
<name>A0A9P1I702_9PELO</name>
<feature type="region of interest" description="Disordered" evidence="1">
    <location>
        <begin position="345"/>
        <end position="371"/>
    </location>
</feature>
<feature type="region of interest" description="Disordered" evidence="1">
    <location>
        <begin position="47"/>
        <end position="293"/>
    </location>
</feature>
<feature type="compositionally biased region" description="Basic residues" evidence="1">
    <location>
        <begin position="1"/>
        <end position="10"/>
    </location>
</feature>
<protein>
    <submittedName>
        <fullName evidence="2">Uncharacterized protein</fullName>
    </submittedName>
</protein>
<feature type="compositionally biased region" description="Basic and acidic residues" evidence="1">
    <location>
        <begin position="127"/>
        <end position="152"/>
    </location>
</feature>
<dbReference type="EMBL" id="CANHGI010000001">
    <property type="protein sequence ID" value="CAI5439668.1"/>
    <property type="molecule type" value="Genomic_DNA"/>
</dbReference>
<evidence type="ECO:0000313" key="2">
    <source>
        <dbReference type="EMBL" id="CAI5439668.1"/>
    </source>
</evidence>
<feature type="compositionally biased region" description="Polar residues" evidence="1">
    <location>
        <begin position="160"/>
        <end position="171"/>
    </location>
</feature>
<keyword evidence="3" id="KW-1185">Reference proteome</keyword>
<feature type="compositionally biased region" description="Basic and acidic residues" evidence="1">
    <location>
        <begin position="54"/>
        <end position="64"/>
    </location>
</feature>
<gene>
    <name evidence="2" type="ORF">CAMP_LOCUS2305</name>
</gene>
<feature type="compositionally biased region" description="Basic and acidic residues" evidence="1">
    <location>
        <begin position="352"/>
        <end position="371"/>
    </location>
</feature>
<dbReference type="AlphaFoldDB" id="A0A9P1I702"/>
<dbReference type="Proteomes" id="UP001152747">
    <property type="component" value="Unassembled WGS sequence"/>
</dbReference>
<proteinExistence type="predicted"/>
<feature type="compositionally biased region" description="Basic and acidic residues" evidence="1">
    <location>
        <begin position="173"/>
        <end position="198"/>
    </location>
</feature>
<reference evidence="2" key="1">
    <citation type="submission" date="2022-11" db="EMBL/GenBank/DDBJ databases">
        <authorList>
            <person name="Kikuchi T."/>
        </authorList>
    </citation>
    <scope>NUCLEOTIDE SEQUENCE</scope>
    <source>
        <strain evidence="2">PS1010</strain>
    </source>
</reference>
<feature type="compositionally biased region" description="Polar residues" evidence="1">
    <location>
        <begin position="206"/>
        <end position="217"/>
    </location>
</feature>
<feature type="compositionally biased region" description="Polar residues" evidence="1">
    <location>
        <begin position="252"/>
        <end position="263"/>
    </location>
</feature>
<accession>A0A9P1I702</accession>
<sequence length="629" mass="70511">MDSLSPKKRKKEEEKGTNPIKKKYKKISDEMKNAFIPSESKTLARLNSAAWKKHREDEFKKRAEANNANAQTISDNSRAAETVRDEVDKDGADPNLREMSDIRANSEDDEANDANAQTISDNSRAAETVRDEVDKDGADPNLREMSDIRANSEDDEANDANAQTISDNSRAAETVRDEVDKDGADPNLREMSDIRANSEDDEANDASAQTISDNSRAAETVRDEVDKDGADPNLREMSDIRANSEDDEANDANAQTISDNSRAAETVRDEVDKDGADPNLREMSDIRANSEEQKEFEIGNKMMKVYQASDLEKLLKLCSKKSGQVAGKNESIDAMEEWLCKPYGFDATKSGSSEKEKPEKDGNHNMKKDDADQYEFFPEKKVINLRDYFTKCDKVPKNRKKRTSEYFMKPPVIEETPASEQSQNISKQTKNSLEFAFVSKYISNKGVSSDSFSKSNKRTLDPDSQDLSVYLGAGEKLPTNLASSKQGYLDENVMYGLDGIEADFFSKEKAIDSDLSVYLGAGGELPTTSGSGQQGYSDDNMIYGFDQIERYSDDSSDSDVVSICSQKSAESRRCLDMFMSEVRCEIEQERRIFGEKSKIRKINEEVEQSKSKKDTKKIELRCNQPLLID</sequence>
<organism evidence="2 3">
    <name type="scientific">Caenorhabditis angaria</name>
    <dbReference type="NCBI Taxonomy" id="860376"/>
    <lineage>
        <taxon>Eukaryota</taxon>
        <taxon>Metazoa</taxon>
        <taxon>Ecdysozoa</taxon>
        <taxon>Nematoda</taxon>
        <taxon>Chromadorea</taxon>
        <taxon>Rhabditida</taxon>
        <taxon>Rhabditina</taxon>
        <taxon>Rhabditomorpha</taxon>
        <taxon>Rhabditoidea</taxon>
        <taxon>Rhabditidae</taxon>
        <taxon>Peloderinae</taxon>
        <taxon>Caenorhabditis</taxon>
    </lineage>
</organism>